<dbReference type="EMBL" id="DF820456">
    <property type="protein sequence ID" value="GAK50221.1"/>
    <property type="molecule type" value="Genomic_DNA"/>
</dbReference>
<evidence type="ECO:0008006" key="3">
    <source>
        <dbReference type="Google" id="ProtNLM"/>
    </source>
</evidence>
<dbReference type="Gene3D" id="3.40.50.1010">
    <property type="entry name" value="5'-nuclease"/>
    <property type="match status" value="1"/>
</dbReference>
<dbReference type="AlphaFoldDB" id="A0A0S6VS43"/>
<protein>
    <recommendedName>
        <fullName evidence="3">PIN domain-containing protein</fullName>
    </recommendedName>
</protein>
<evidence type="ECO:0000313" key="2">
    <source>
        <dbReference type="Proteomes" id="UP000030700"/>
    </source>
</evidence>
<proteinExistence type="predicted"/>
<dbReference type="InterPro" id="IPR029060">
    <property type="entry name" value="PIN-like_dom_sf"/>
</dbReference>
<keyword evidence="2" id="KW-1185">Reference proteome</keyword>
<sequence length="116" mass="13707">MKTIFIDTWSWINLFNRKERQHQQVSQLYQTFREVGRTIITTDYILDEVDTMLFKRVPVNAAQKAIKIMTTAVEQGYVNLIWITPERFEAAQKLRTDVTQRRRQFPSWEGQGVGSP</sequence>
<gene>
    <name evidence="1" type="ORF">U14_01448</name>
</gene>
<dbReference type="SUPFAM" id="SSF88723">
    <property type="entry name" value="PIN domain-like"/>
    <property type="match status" value="1"/>
</dbReference>
<organism evidence="1">
    <name type="scientific">Candidatus Moduliflexus flocculans</name>
    <dbReference type="NCBI Taxonomy" id="1499966"/>
    <lineage>
        <taxon>Bacteria</taxon>
        <taxon>Candidatus Moduliflexota</taxon>
        <taxon>Candidatus Moduliflexia</taxon>
        <taxon>Candidatus Moduliflexales</taxon>
        <taxon>Candidatus Moduliflexaceae</taxon>
    </lineage>
</organism>
<accession>A0A0S6VS43</accession>
<dbReference type="STRING" id="1499966.U14_01448"/>
<dbReference type="Proteomes" id="UP000030700">
    <property type="component" value="Unassembled WGS sequence"/>
</dbReference>
<dbReference type="HOGENOM" id="CLU_2091966_0_0_0"/>
<name>A0A0S6VS43_9BACT</name>
<evidence type="ECO:0000313" key="1">
    <source>
        <dbReference type="EMBL" id="GAK50221.1"/>
    </source>
</evidence>
<reference evidence="1" key="1">
    <citation type="journal article" date="2015" name="PeerJ">
        <title>First genomic representation of candidate bacterial phylum KSB3 points to enhanced environmental sensing as a trigger of wastewater bulking.</title>
        <authorList>
            <person name="Sekiguchi Y."/>
            <person name="Ohashi A."/>
            <person name="Parks D.H."/>
            <person name="Yamauchi T."/>
            <person name="Tyson G.W."/>
            <person name="Hugenholtz P."/>
        </authorList>
    </citation>
    <scope>NUCLEOTIDE SEQUENCE [LARGE SCALE GENOMIC DNA]</scope>
</reference>